<dbReference type="PANTHER" id="PTHR36849">
    <property type="entry name" value="CYTOPLASMIC PROTEIN-RELATED"/>
    <property type="match status" value="1"/>
</dbReference>
<dbReference type="AlphaFoldDB" id="A0A1L7CP70"/>
<dbReference type="InterPro" id="IPR052552">
    <property type="entry name" value="YeaO-like"/>
</dbReference>
<dbReference type="GeneID" id="82881192"/>
<evidence type="ECO:0000313" key="3">
    <source>
        <dbReference type="Proteomes" id="UP000185479"/>
    </source>
</evidence>
<evidence type="ECO:0000313" key="4">
    <source>
        <dbReference type="Proteomes" id="UP000315353"/>
    </source>
</evidence>
<evidence type="ECO:0000313" key="1">
    <source>
        <dbReference type="EMBL" id="APT87615.1"/>
    </source>
</evidence>
<proteinExistence type="predicted"/>
<gene>
    <name evidence="2" type="ORF">CFL01nite_13240</name>
    <name evidence="1" type="ORF">CFLV_10920</name>
</gene>
<dbReference type="STRING" id="28028.CFLV_10920"/>
<name>A0A1L7CP70_CORFL</name>
<dbReference type="EMBL" id="CP009246">
    <property type="protein sequence ID" value="APT87615.1"/>
    <property type="molecule type" value="Genomic_DNA"/>
</dbReference>
<evidence type="ECO:0000313" key="2">
    <source>
        <dbReference type="EMBL" id="GEB97829.1"/>
    </source>
</evidence>
<reference evidence="1 3" key="1">
    <citation type="submission" date="2014-08" db="EMBL/GenBank/DDBJ databases">
        <title>Complete genome sequence of Corynebacterium flavescens OJ8(T)(=DSM 20296(T)), isolated from cheese.</title>
        <authorList>
            <person name="Ruckert C."/>
            <person name="Albersmeier A."/>
            <person name="Winkler A."/>
            <person name="Kalinowski J."/>
        </authorList>
    </citation>
    <scope>NUCLEOTIDE SEQUENCE [LARGE SCALE GENOMIC DNA]</scope>
    <source>
        <strain evidence="1 3">OJ8</strain>
    </source>
</reference>
<dbReference type="PANTHER" id="PTHR36849:SF1">
    <property type="entry name" value="CYTOPLASMIC PROTEIN"/>
    <property type="match status" value="1"/>
</dbReference>
<dbReference type="EMBL" id="BJNB01000017">
    <property type="protein sequence ID" value="GEB97829.1"/>
    <property type="molecule type" value="Genomic_DNA"/>
</dbReference>
<organism evidence="1 3">
    <name type="scientific">Corynebacterium flavescens</name>
    <dbReference type="NCBI Taxonomy" id="28028"/>
    <lineage>
        <taxon>Bacteria</taxon>
        <taxon>Bacillati</taxon>
        <taxon>Actinomycetota</taxon>
        <taxon>Actinomycetes</taxon>
        <taxon>Mycobacteriales</taxon>
        <taxon>Corynebacteriaceae</taxon>
        <taxon>Corynebacterium</taxon>
    </lineage>
</organism>
<dbReference type="KEGG" id="cfc:CFLV_10920"/>
<reference evidence="2 4" key="2">
    <citation type="submission" date="2019-06" db="EMBL/GenBank/DDBJ databases">
        <title>Whole genome shotgun sequence of Corynebacterium flavescens NBRC 14136.</title>
        <authorList>
            <person name="Hosoyama A."/>
            <person name="Uohara A."/>
            <person name="Ohji S."/>
            <person name="Ichikawa N."/>
        </authorList>
    </citation>
    <scope>NUCLEOTIDE SEQUENCE [LARGE SCALE GENOMIC DNA]</scope>
    <source>
        <strain evidence="2 4">NBRC 14136</strain>
    </source>
</reference>
<dbReference type="Proteomes" id="UP000185479">
    <property type="component" value="Chromosome"/>
</dbReference>
<dbReference type="Proteomes" id="UP000315353">
    <property type="component" value="Unassembled WGS sequence"/>
</dbReference>
<dbReference type="Pfam" id="PF22752">
    <property type="entry name" value="DUF488-N3i"/>
    <property type="match status" value="1"/>
</dbReference>
<dbReference type="OrthoDB" id="9790745at2"/>
<dbReference type="RefSeq" id="WP_075730545.1">
    <property type="nucleotide sequence ID" value="NZ_BJNB01000017.1"/>
</dbReference>
<protein>
    <submittedName>
        <fullName evidence="1">MarR family transcriptional regulator</fullName>
    </submittedName>
</protein>
<sequence>MIKTVKVHDLIQGEDTVAGEAVLVDRLWPRGVAKQKLTFDGWYKDVAPSPELRKWFGHEEERFPEFSRRYKAELDANDSAELKELIKQAHEDLTLLFAAKDRQINHAVVLKEWLEEQVSQ</sequence>
<accession>A0A1L7CP70</accession>
<keyword evidence="3" id="KW-1185">Reference proteome</keyword>